<dbReference type="EMBL" id="CP093345">
    <property type="protein sequence ID" value="WOG93106.1"/>
    <property type="molecule type" value="Genomic_DNA"/>
</dbReference>
<reference evidence="3" key="1">
    <citation type="journal article" date="2016" name="Nat. Genet.">
        <title>A high-quality carrot genome assembly provides new insights into carotenoid accumulation and asterid genome evolution.</title>
        <authorList>
            <person name="Iorizzo M."/>
            <person name="Ellison S."/>
            <person name="Senalik D."/>
            <person name="Zeng P."/>
            <person name="Satapoomin P."/>
            <person name="Huang J."/>
            <person name="Bowman M."/>
            <person name="Iovene M."/>
            <person name="Sanseverino W."/>
            <person name="Cavagnaro P."/>
            <person name="Yildiz M."/>
            <person name="Macko-Podgorni A."/>
            <person name="Moranska E."/>
            <person name="Grzebelus E."/>
            <person name="Grzebelus D."/>
            <person name="Ashrafi H."/>
            <person name="Zheng Z."/>
            <person name="Cheng S."/>
            <person name="Spooner D."/>
            <person name="Van Deynze A."/>
            <person name="Simon P."/>
        </authorList>
    </citation>
    <scope>NUCLEOTIDE SEQUENCE</scope>
    <source>
        <tissue evidence="3">Leaf</tissue>
    </source>
</reference>
<evidence type="ECO:0000256" key="2">
    <source>
        <dbReference type="SAM" id="Phobius"/>
    </source>
</evidence>
<evidence type="ECO:0000256" key="1">
    <source>
        <dbReference type="SAM" id="MobiDB-lite"/>
    </source>
</evidence>
<dbReference type="PANTHER" id="PTHR33544">
    <property type="entry name" value="DUF4005 DOMAIN-CONTAINING PROTEIN-RELATED"/>
    <property type="match status" value="1"/>
</dbReference>
<dbReference type="Gramene" id="KZN02156">
    <property type="protein sequence ID" value="KZN02156"/>
    <property type="gene ID" value="DCAR_010910"/>
</dbReference>
<keyword evidence="2" id="KW-0472">Membrane</keyword>
<sequence length="141" mass="15994">MKSKQEPISLATTSSHHQSPSSIYHPSFSDLNTESAASFFTDRNTSLGTLMGASAFCPIIFSTPSHNRNAALLVNNPGKSKEINSFSRSSGGLVTARFFWWMRWGWRWGAIIRGLMVIRGFYLRTGRCCRQRSSVWWQWVV</sequence>
<reference evidence="3" key="2">
    <citation type="submission" date="2022-03" db="EMBL/GenBank/DDBJ databases">
        <title>Draft title - Genomic analysis of global carrot germplasm unveils the trajectory of domestication and the origin of high carotenoid orange carrot.</title>
        <authorList>
            <person name="Iorizzo M."/>
            <person name="Ellison S."/>
            <person name="Senalik D."/>
            <person name="Macko-Podgorni A."/>
            <person name="Grzebelus D."/>
            <person name="Bostan H."/>
            <person name="Rolling W."/>
            <person name="Curaba J."/>
            <person name="Simon P."/>
        </authorList>
    </citation>
    <scope>NUCLEOTIDE SEQUENCE</scope>
    <source>
        <tissue evidence="3">Leaf</tissue>
    </source>
</reference>
<dbReference type="InterPro" id="IPR040344">
    <property type="entry name" value="At3g17950-like"/>
</dbReference>
<keyword evidence="2" id="KW-1133">Transmembrane helix</keyword>
<keyword evidence="2" id="KW-0812">Transmembrane</keyword>
<gene>
    <name evidence="3" type="ORF">DCAR_0312387</name>
</gene>
<evidence type="ECO:0000313" key="4">
    <source>
        <dbReference type="Proteomes" id="UP000077755"/>
    </source>
</evidence>
<feature type="transmembrane region" description="Helical" evidence="2">
    <location>
        <begin position="104"/>
        <end position="122"/>
    </location>
</feature>
<protein>
    <submittedName>
        <fullName evidence="3">Uncharacterized protein</fullName>
    </submittedName>
</protein>
<dbReference type="Proteomes" id="UP000077755">
    <property type="component" value="Chromosome 3"/>
</dbReference>
<feature type="region of interest" description="Disordered" evidence="1">
    <location>
        <begin position="1"/>
        <end position="23"/>
    </location>
</feature>
<proteinExistence type="predicted"/>
<evidence type="ECO:0000313" key="3">
    <source>
        <dbReference type="EMBL" id="WOG93106.1"/>
    </source>
</evidence>
<dbReference type="AlphaFoldDB" id="A0A166AZK6"/>
<organism evidence="3 4">
    <name type="scientific">Daucus carota subsp. sativus</name>
    <name type="common">Carrot</name>
    <dbReference type="NCBI Taxonomy" id="79200"/>
    <lineage>
        <taxon>Eukaryota</taxon>
        <taxon>Viridiplantae</taxon>
        <taxon>Streptophyta</taxon>
        <taxon>Embryophyta</taxon>
        <taxon>Tracheophyta</taxon>
        <taxon>Spermatophyta</taxon>
        <taxon>Magnoliopsida</taxon>
        <taxon>eudicotyledons</taxon>
        <taxon>Gunneridae</taxon>
        <taxon>Pentapetalae</taxon>
        <taxon>asterids</taxon>
        <taxon>campanulids</taxon>
        <taxon>Apiales</taxon>
        <taxon>Apiaceae</taxon>
        <taxon>Apioideae</taxon>
        <taxon>Scandiceae</taxon>
        <taxon>Daucinae</taxon>
        <taxon>Daucus</taxon>
        <taxon>Daucus sect. Daucus</taxon>
    </lineage>
</organism>
<keyword evidence="4" id="KW-1185">Reference proteome</keyword>
<name>A0A166AZK6_DAUCS</name>
<feature type="compositionally biased region" description="Polar residues" evidence="1">
    <location>
        <begin position="10"/>
        <end position="23"/>
    </location>
</feature>
<accession>A0A166AZK6</accession>